<accession>A0A3N0YPI5</accession>
<dbReference type="FunFam" id="3.40.50.300:FF:000366">
    <property type="entry name" value="GTPase, IMAP family member 2"/>
    <property type="match status" value="1"/>
</dbReference>
<dbReference type="InterPro" id="IPR027417">
    <property type="entry name" value="P-loop_NTPase"/>
</dbReference>
<dbReference type="GO" id="GO:0005525">
    <property type="term" value="F:GTP binding"/>
    <property type="evidence" value="ECO:0007669"/>
    <property type="project" value="InterPro"/>
</dbReference>
<dbReference type="InterPro" id="IPR040648">
    <property type="entry name" value="HMGXB3_CxC4"/>
</dbReference>
<name>A0A3N0YPI5_ANAGA</name>
<dbReference type="PANTHER" id="PTHR17609">
    <property type="entry name" value="HMG DOMAIN-CONTAINING PROTEIN 3"/>
    <property type="match status" value="1"/>
</dbReference>
<keyword evidence="2" id="KW-0547">Nucleotide-binding</keyword>
<dbReference type="InterPro" id="IPR039598">
    <property type="entry name" value="HMGXB3"/>
</dbReference>
<evidence type="ECO:0000256" key="2">
    <source>
        <dbReference type="ARBA" id="ARBA00022741"/>
    </source>
</evidence>
<comment type="caution">
    <text evidence="6">The sequence shown here is derived from an EMBL/GenBank/DDBJ whole genome shotgun (WGS) entry which is preliminary data.</text>
</comment>
<dbReference type="PROSITE" id="PS51720">
    <property type="entry name" value="G_AIG1"/>
    <property type="match status" value="1"/>
</dbReference>
<evidence type="ECO:0000259" key="4">
    <source>
        <dbReference type="PROSITE" id="PS50800"/>
    </source>
</evidence>
<feature type="compositionally biased region" description="Basic residues" evidence="3">
    <location>
        <begin position="1025"/>
        <end position="1049"/>
    </location>
</feature>
<dbReference type="OrthoDB" id="8948380at2759"/>
<feature type="compositionally biased region" description="Basic and acidic residues" evidence="3">
    <location>
        <begin position="951"/>
        <end position="988"/>
    </location>
</feature>
<gene>
    <name evidence="6" type="ORF">DPX16_0224</name>
</gene>
<organism evidence="6 7">
    <name type="scientific">Anabarilius grahami</name>
    <name type="common">Kanglang fish</name>
    <name type="synonym">Barilius grahami</name>
    <dbReference type="NCBI Taxonomy" id="495550"/>
    <lineage>
        <taxon>Eukaryota</taxon>
        <taxon>Metazoa</taxon>
        <taxon>Chordata</taxon>
        <taxon>Craniata</taxon>
        <taxon>Vertebrata</taxon>
        <taxon>Euteleostomi</taxon>
        <taxon>Actinopterygii</taxon>
        <taxon>Neopterygii</taxon>
        <taxon>Teleostei</taxon>
        <taxon>Ostariophysi</taxon>
        <taxon>Cypriniformes</taxon>
        <taxon>Xenocyprididae</taxon>
        <taxon>Xenocypridinae</taxon>
        <taxon>Xenocypridinae incertae sedis</taxon>
        <taxon>Anabarilius</taxon>
    </lineage>
</organism>
<dbReference type="Proteomes" id="UP000281406">
    <property type="component" value="Unassembled WGS sequence"/>
</dbReference>
<evidence type="ECO:0000313" key="7">
    <source>
        <dbReference type="Proteomes" id="UP000281406"/>
    </source>
</evidence>
<dbReference type="EMBL" id="RJVU01033520">
    <property type="protein sequence ID" value="ROL48083.1"/>
    <property type="molecule type" value="Genomic_DNA"/>
</dbReference>
<dbReference type="Pfam" id="PF04548">
    <property type="entry name" value="AIG1"/>
    <property type="match status" value="1"/>
</dbReference>
<sequence length="1049" mass="120948">MDLARRSGLSHYKCHHLRSLDYCGSFADDPSLSESTLTEMVRLKWFGSERKRDCLQRQNLATQDNKPLSVATKATMPSLKRCISVYEPHASYYAQLGRIMVTYDVKLNSWHCPSRRSCLHKYIAKWHLFQTEHQLFRTVQSTDHTTPVHESVENAGLLYPPTKELESMIRYVMNNKTIPAALPEHLRMPSFSSTYPTSLIPDEMFCYRCAGNVPLSDPLLITSKAKILTNTRIIHDVATYSKCCHQCGIHYRYQEWKDGLHNFNDSVILDLPLCLHLRNMLQVSVIRKLCKECGIDAIGSKSDLLERLSSEMKSRQTYDKVFEKIWGASGGWAVVMCPCGIVYSIKCCLRAESPRDFADVLLSWKHIPNVVIYDFARGLATHTNLRYPETLIFTPHEGRLADPTDGNIKMAKEGKLKISLPWLSIKKQVPDSHGHPVTGSAEHYVLNDKFHEDNSKDERDALRKIGLVAQLAGKVNSQVAEQFFSKLKKNNYFLNMTLPSTHVFLMRSIIHHYNSQKNLRRLEAFKKVFGTEVVLNINHQAVLAVSESSTQSGATDVRQVTKTSADVNMEEVNEDMIVEDADEYSAQPWMKPHNLLQDKLLRYILDTGQLAEEVIVKEGVICLLREDFWTLGLRREMESDLDMPAIREWWCLRLIERFETEGHGKRFAHWTEEARCLTEGTLRPLYRSFPGLTHDLPQHMVAERNRKLSNQALVDFIVARGTDNHIQSFLFFSPVGEQGQSNTKNTELRIVLLGKTGVGKSSTGNTILGQNRFECKKSLNSVTKECKAEKSVVGGRTITVIDTPGFFDTTLPEEDMAREMAKSMFLSAPGPHAFLFVLPVERFTKQEEEVLKQIQMMFGDGVLKYLIIFFTNGDDIDPETFKSEVNEHNILGPIVESCQGRLNIFNNKDQNNREQVNDLLQKIDTMIEQNGGGHYSNQMYEDAWRFRQEEEEQRQREEEEQRQREEEEQRQREEEEQRQRGEERINREETEDFDMEISDTVPLLQDKKGNERVLKRDGAGERWRRWSTHTHRRGTHGKIRRHRRQVGSE</sequence>
<dbReference type="AlphaFoldDB" id="A0A3N0YPI5"/>
<dbReference type="Pfam" id="PF18717">
    <property type="entry name" value="CxC4"/>
    <property type="match status" value="1"/>
</dbReference>
<dbReference type="Gene3D" id="3.40.50.300">
    <property type="entry name" value="P-loop containing nucleotide triphosphate hydrolases"/>
    <property type="match status" value="1"/>
</dbReference>
<dbReference type="PANTHER" id="PTHR17609:SF3">
    <property type="entry name" value="SAP DOMAIN-CONTAINING PROTEIN"/>
    <property type="match status" value="1"/>
</dbReference>
<feature type="domain" description="SAP" evidence="4">
    <location>
        <begin position="278"/>
        <end position="312"/>
    </location>
</feature>
<evidence type="ECO:0000256" key="3">
    <source>
        <dbReference type="SAM" id="MobiDB-lite"/>
    </source>
</evidence>
<dbReference type="InterPro" id="IPR006703">
    <property type="entry name" value="G_AIG1"/>
</dbReference>
<evidence type="ECO:0000313" key="6">
    <source>
        <dbReference type="EMBL" id="ROL48083.1"/>
    </source>
</evidence>
<dbReference type="InterPro" id="IPR003034">
    <property type="entry name" value="SAP_dom"/>
</dbReference>
<feature type="compositionally biased region" description="Basic and acidic residues" evidence="3">
    <location>
        <begin position="1005"/>
        <end position="1024"/>
    </location>
</feature>
<keyword evidence="7" id="KW-1185">Reference proteome</keyword>
<feature type="domain" description="AIG1-type G" evidence="5">
    <location>
        <begin position="745"/>
        <end position="944"/>
    </location>
</feature>
<feature type="region of interest" description="Disordered" evidence="3">
    <location>
        <begin position="951"/>
        <end position="1049"/>
    </location>
</feature>
<evidence type="ECO:0000259" key="5">
    <source>
        <dbReference type="PROSITE" id="PS51720"/>
    </source>
</evidence>
<dbReference type="PROSITE" id="PS50800">
    <property type="entry name" value="SAP"/>
    <property type="match status" value="1"/>
</dbReference>
<comment type="similarity">
    <text evidence="1">Belongs to the TRAFAC class TrmE-Era-EngA-EngB-Septin-like GTPase superfamily. AIG1/Toc34/Toc159-like paraseptin GTPase family. IAN subfamily.</text>
</comment>
<reference evidence="6 7" key="1">
    <citation type="submission" date="2018-10" db="EMBL/GenBank/DDBJ databases">
        <title>Genome assembly for a Yunnan-Guizhou Plateau 3E fish, Anabarilius grahami (Regan), and its evolutionary and genetic applications.</title>
        <authorList>
            <person name="Jiang W."/>
        </authorList>
    </citation>
    <scope>NUCLEOTIDE SEQUENCE [LARGE SCALE GENOMIC DNA]</scope>
    <source>
        <strain evidence="6">AG-KIZ</strain>
        <tissue evidence="6">Muscle</tissue>
    </source>
</reference>
<proteinExistence type="inferred from homology"/>
<dbReference type="CDD" id="cd01852">
    <property type="entry name" value="AIG1"/>
    <property type="match status" value="1"/>
</dbReference>
<evidence type="ECO:0000256" key="1">
    <source>
        <dbReference type="ARBA" id="ARBA00008535"/>
    </source>
</evidence>
<dbReference type="SUPFAM" id="SSF52540">
    <property type="entry name" value="P-loop containing nucleoside triphosphate hydrolases"/>
    <property type="match status" value="1"/>
</dbReference>
<protein>
    <submittedName>
        <fullName evidence="6">GTPase IMAP family member 4</fullName>
    </submittedName>
</protein>